<dbReference type="EMBL" id="SSSN01000015">
    <property type="protein sequence ID" value="THG29128.1"/>
    <property type="molecule type" value="Genomic_DNA"/>
</dbReference>
<evidence type="ECO:0000256" key="1">
    <source>
        <dbReference type="ARBA" id="ARBA00023002"/>
    </source>
</evidence>
<dbReference type="InterPro" id="IPR051267">
    <property type="entry name" value="STEAP_metalloreductase"/>
</dbReference>
<dbReference type="SUPFAM" id="SSF51735">
    <property type="entry name" value="NAD(P)-binding Rossmann-fold domains"/>
    <property type="match status" value="1"/>
</dbReference>
<dbReference type="InterPro" id="IPR036291">
    <property type="entry name" value="NAD(P)-bd_dom_sf"/>
</dbReference>
<dbReference type="Pfam" id="PF03807">
    <property type="entry name" value="F420_oxidored"/>
    <property type="match status" value="1"/>
</dbReference>
<keyword evidence="1" id="KW-0560">Oxidoreductase</keyword>
<dbReference type="InterPro" id="IPR028939">
    <property type="entry name" value="P5C_Rdtase_cat_N"/>
</dbReference>
<keyword evidence="4" id="KW-1185">Reference proteome</keyword>
<evidence type="ECO:0000259" key="2">
    <source>
        <dbReference type="Pfam" id="PF03807"/>
    </source>
</evidence>
<dbReference type="Gene3D" id="3.40.50.720">
    <property type="entry name" value="NAD(P)-binding Rossmann-like Domain"/>
    <property type="match status" value="1"/>
</dbReference>
<evidence type="ECO:0000313" key="3">
    <source>
        <dbReference type="EMBL" id="THG29128.1"/>
    </source>
</evidence>
<sequence length="197" mass="20333">MRIGVLGAGQLAQAFARRATAAGHEVILSNRAGPQSLSATVSKLGPSVFAGSALAAAEMDTVVLAVQSDHIDQALIDLPDWGGRTLVDATNDLLGVAPLPGVLTSSERVADLARGARVVKALNTISACRFAGDPRRAEGRRVVLVSGDDIPSKRAFQGLVEQMGFAAIDLGGLAEGGRLQQVPGGILAGVDLMRFDR</sequence>
<proteinExistence type="predicted"/>
<dbReference type="PANTHER" id="PTHR14239">
    <property type="entry name" value="DUDULIN-RELATED"/>
    <property type="match status" value="1"/>
</dbReference>
<dbReference type="GO" id="GO:0016491">
    <property type="term" value="F:oxidoreductase activity"/>
    <property type="evidence" value="ECO:0007669"/>
    <property type="project" value="UniProtKB-KW"/>
</dbReference>
<dbReference type="Proteomes" id="UP000307380">
    <property type="component" value="Unassembled WGS sequence"/>
</dbReference>
<evidence type="ECO:0000313" key="4">
    <source>
        <dbReference type="Proteomes" id="UP000307380"/>
    </source>
</evidence>
<dbReference type="AlphaFoldDB" id="A0A4S4FGL3"/>
<gene>
    <name evidence="3" type="ORF">E6C70_16070</name>
</gene>
<name>A0A4S4FGL3_9MICO</name>
<dbReference type="OrthoDB" id="5738121at2"/>
<comment type="caution">
    <text evidence="3">The sequence shown here is derived from an EMBL/GenBank/DDBJ whole genome shotgun (WGS) entry which is preliminary data.</text>
</comment>
<feature type="domain" description="Pyrroline-5-carboxylate reductase catalytic N-terminal" evidence="2">
    <location>
        <begin position="2"/>
        <end position="91"/>
    </location>
</feature>
<organism evidence="3 4">
    <name type="scientific">Orlajensenia flava</name>
    <dbReference type="NCBI Taxonomy" id="2565934"/>
    <lineage>
        <taxon>Bacteria</taxon>
        <taxon>Bacillati</taxon>
        <taxon>Actinomycetota</taxon>
        <taxon>Actinomycetes</taxon>
        <taxon>Micrococcales</taxon>
        <taxon>Microbacteriaceae</taxon>
        <taxon>Orlajensenia</taxon>
    </lineage>
</organism>
<reference evidence="3 4" key="1">
    <citation type="submission" date="2019-04" db="EMBL/GenBank/DDBJ databases">
        <authorList>
            <person name="Jiang L."/>
        </authorList>
    </citation>
    <scope>NUCLEOTIDE SEQUENCE [LARGE SCALE GENOMIC DNA]</scope>
    <source>
        <strain evidence="3 4">YIM 131861</strain>
    </source>
</reference>
<dbReference type="RefSeq" id="WP_136425517.1">
    <property type="nucleotide sequence ID" value="NZ_SSSN01000015.1"/>
</dbReference>
<protein>
    <submittedName>
        <fullName evidence="3">NADP oxidoreductase</fullName>
    </submittedName>
</protein>
<accession>A0A4S4FGL3</accession>